<protein>
    <submittedName>
        <fullName evidence="1">Uncharacterized protein</fullName>
    </submittedName>
</protein>
<keyword evidence="1" id="KW-0614">Plasmid</keyword>
<dbReference type="KEGG" id="cti:pRALTA_0598"/>
<dbReference type="AlphaFoldDB" id="B2AJG9"/>
<dbReference type="Proteomes" id="UP000001692">
    <property type="component" value="Plasmid pRALTA"/>
</dbReference>
<sequence>MTNIASSCHFGIQQEILEWNGPSVLPRRHFSNLCNCGSTFKLQTFKDPIMSNIKKAVFGALMTITLLGGAVSASAQPVCQPQHPGQTCEYDAVLKTCICN</sequence>
<dbReference type="EMBL" id="CU633751">
    <property type="protein sequence ID" value="CAP64222.1"/>
    <property type="molecule type" value="Genomic_DNA"/>
</dbReference>
<dbReference type="HOGENOM" id="CLU_2301134_0_0_4"/>
<gene>
    <name evidence="1" type="ordered locus">pRALTA_0598</name>
</gene>
<reference evidence="1 2" key="1">
    <citation type="journal article" date="2008" name="Genome Res.">
        <title>Genome sequence of the beta-rhizobium Cupriavidus taiwanensis and comparative genomics of rhizobia.</title>
        <authorList>
            <person name="Amadou C."/>
            <person name="Pascal G."/>
            <person name="Mangenot S."/>
            <person name="Glew M."/>
            <person name="Bontemps C."/>
            <person name="Capela D."/>
            <person name="Carrere S."/>
            <person name="Cruveiller S."/>
            <person name="Dossat C."/>
            <person name="Lajus A."/>
            <person name="Marchetti M."/>
            <person name="Poinsot V."/>
            <person name="Rouy Z."/>
            <person name="Servin B."/>
            <person name="Saad M."/>
            <person name="Schenowitz C."/>
            <person name="Barbe V."/>
            <person name="Batut J."/>
            <person name="Medigue C."/>
            <person name="Masson-Boivin C."/>
        </authorList>
    </citation>
    <scope>NUCLEOTIDE SEQUENCE [LARGE SCALE GENOMIC DNA]</scope>
    <source>
        <strain evidence="2">DSM 17343 / BCRC 17206 / CCUG 44338 / CIP 107171 / LMG 19424 / R1</strain>
    </source>
</reference>
<accession>B2AJG9</accession>
<organism evidence="1 2">
    <name type="scientific">Cupriavidus taiwanensis (strain DSM 17343 / BCRC 17206 / CCUG 44338 / CIP 107171 / LMG 19424 / R1)</name>
    <name type="common">Ralstonia taiwanensis (strain LMG 19424)</name>
    <dbReference type="NCBI Taxonomy" id="977880"/>
    <lineage>
        <taxon>Bacteria</taxon>
        <taxon>Pseudomonadati</taxon>
        <taxon>Pseudomonadota</taxon>
        <taxon>Betaproteobacteria</taxon>
        <taxon>Burkholderiales</taxon>
        <taxon>Burkholderiaceae</taxon>
        <taxon>Cupriavidus</taxon>
    </lineage>
</organism>
<name>B2AJG9_CUPTR</name>
<dbReference type="BioCyc" id="CTAI977880:RALTA_RS30045-MONOMER"/>
<proteinExistence type="predicted"/>
<evidence type="ECO:0000313" key="1">
    <source>
        <dbReference type="EMBL" id="CAP64222.1"/>
    </source>
</evidence>
<geneLocation type="plasmid" evidence="1 2">
    <name>pRALTA</name>
</geneLocation>
<evidence type="ECO:0000313" key="2">
    <source>
        <dbReference type="Proteomes" id="UP000001692"/>
    </source>
</evidence>
<keyword evidence="2" id="KW-1185">Reference proteome</keyword>